<feature type="region of interest" description="Disordered" evidence="2">
    <location>
        <begin position="1"/>
        <end position="33"/>
    </location>
</feature>
<evidence type="ECO:0000313" key="4">
    <source>
        <dbReference type="Proteomes" id="UP001627154"/>
    </source>
</evidence>
<sequence>MSNQASQSSNMPNYNVNSANNSKQSSKRHAADQFTNSDSIDVTNDTKNRCFVCDKPLHKFSYSLVNAATILTKTPVAGKIGEIVGKNCIVVVSEDDSICQACLNLFNKLDNLENDLRNLRTNLMKQLEQTYVNKKKSSNTLPSHVIKTLQLIVNDKKAKSEPAVKKRKLLENTSMVPMKPTVPDNDISLVNKTSTFIIDPNNYYSENIGNLRTVVTHNLNEHSNDFIRSVRMPPKDFSSMHQMNIGLENSNKESHPDMMNVNHSNIETRQNMIEYNNFLKGLFLTDPLVHLPF</sequence>
<keyword evidence="4" id="KW-1185">Reference proteome</keyword>
<comment type="caution">
    <text evidence="3">The sequence shown here is derived from an EMBL/GenBank/DDBJ whole genome shotgun (WGS) entry which is preliminary data.</text>
</comment>
<organism evidence="3 4">
    <name type="scientific">Trichogramma kaykai</name>
    <dbReference type="NCBI Taxonomy" id="54128"/>
    <lineage>
        <taxon>Eukaryota</taxon>
        <taxon>Metazoa</taxon>
        <taxon>Ecdysozoa</taxon>
        <taxon>Arthropoda</taxon>
        <taxon>Hexapoda</taxon>
        <taxon>Insecta</taxon>
        <taxon>Pterygota</taxon>
        <taxon>Neoptera</taxon>
        <taxon>Endopterygota</taxon>
        <taxon>Hymenoptera</taxon>
        <taxon>Apocrita</taxon>
        <taxon>Proctotrupomorpha</taxon>
        <taxon>Chalcidoidea</taxon>
        <taxon>Trichogrammatidae</taxon>
        <taxon>Trichogramma</taxon>
    </lineage>
</organism>
<accession>A0ABD2X853</accession>
<dbReference type="EMBL" id="JBJJXI010000045">
    <property type="protein sequence ID" value="KAL3401455.1"/>
    <property type="molecule type" value="Genomic_DNA"/>
</dbReference>
<feature type="coiled-coil region" evidence="1">
    <location>
        <begin position="102"/>
        <end position="129"/>
    </location>
</feature>
<evidence type="ECO:0000256" key="2">
    <source>
        <dbReference type="SAM" id="MobiDB-lite"/>
    </source>
</evidence>
<evidence type="ECO:0008006" key="5">
    <source>
        <dbReference type="Google" id="ProtNLM"/>
    </source>
</evidence>
<keyword evidence="1" id="KW-0175">Coiled coil</keyword>
<reference evidence="3 4" key="1">
    <citation type="journal article" date="2024" name="bioRxiv">
        <title>A reference genome for Trichogramma kaykai: A tiny desert-dwelling parasitoid wasp with competing sex-ratio distorters.</title>
        <authorList>
            <person name="Culotta J."/>
            <person name="Lindsey A.R."/>
        </authorList>
    </citation>
    <scope>NUCLEOTIDE SEQUENCE [LARGE SCALE GENOMIC DNA]</scope>
    <source>
        <strain evidence="3 4">KSX58</strain>
    </source>
</reference>
<protein>
    <recommendedName>
        <fullName evidence="5">ZAD domain-containing protein</fullName>
    </recommendedName>
</protein>
<evidence type="ECO:0000313" key="3">
    <source>
        <dbReference type="EMBL" id="KAL3401455.1"/>
    </source>
</evidence>
<proteinExistence type="predicted"/>
<evidence type="ECO:0000256" key="1">
    <source>
        <dbReference type="SAM" id="Coils"/>
    </source>
</evidence>
<dbReference type="Proteomes" id="UP001627154">
    <property type="component" value="Unassembled WGS sequence"/>
</dbReference>
<feature type="compositionally biased region" description="Polar residues" evidence="2">
    <location>
        <begin position="1"/>
        <end position="24"/>
    </location>
</feature>
<gene>
    <name evidence="3" type="ORF">TKK_005295</name>
</gene>
<dbReference type="AlphaFoldDB" id="A0ABD2X853"/>
<name>A0ABD2X853_9HYME</name>